<dbReference type="InterPro" id="IPR036259">
    <property type="entry name" value="MFS_trans_sf"/>
</dbReference>
<dbReference type="AlphaFoldDB" id="A0A6H9YQ58"/>
<feature type="transmembrane region" description="Helical" evidence="7">
    <location>
        <begin position="338"/>
        <end position="356"/>
    </location>
</feature>
<name>A0A6H9YQ58_9ACTN</name>
<dbReference type="CDD" id="cd17324">
    <property type="entry name" value="MFS_NepI_like"/>
    <property type="match status" value="1"/>
</dbReference>
<sequence length="467" mass="47766">MVLRVLQAVRHHPRRLCDGHAHLEGQRVLVSRPDRHGRARPRPESGSRKPVNQKPVNQKPVSGEPGRKPGRRDLSGPAAVGALAIAAFCYGSTETLPIGLLQLVAADLQTSQTAVGLLVTGYGLMVAVVSVPLTLVVGKVDRRRLMLVVLAVFVVATGVTAVADSYWVLLAARITTALAHAVFWPVAVVVAAGLLAPEIRGRAAAFVFTGGSLAVVLGVPAGTWLGQQVGWRWSFAVLSVLGTLALAATAALLPSTPPGESHADTATAPDRRRYLLLVAVTVLTVAGTFTFFTYITAFLTEVSGVPEHAISVLLLVNGVADIIGLACAGALVDRGPRAMLGVAAAMLTAALAMLYVAGTTPVMAGVALALLGLGLPALATAMQARVLETAPGGTDVASAGTSAAFNLGIGGGALLGGLLLPVTGARSTALAGALLTGAALAIMLGEPAIARRSGRQKLRARWQGYSG</sequence>
<organism evidence="9 10">
    <name type="scientific">Actinomadura rudentiformis</name>
    <dbReference type="NCBI Taxonomy" id="359158"/>
    <lineage>
        <taxon>Bacteria</taxon>
        <taxon>Bacillati</taxon>
        <taxon>Actinomycetota</taxon>
        <taxon>Actinomycetes</taxon>
        <taxon>Streptosporangiales</taxon>
        <taxon>Thermomonosporaceae</taxon>
        <taxon>Actinomadura</taxon>
    </lineage>
</organism>
<dbReference type="OrthoDB" id="4335859at2"/>
<evidence type="ECO:0000256" key="4">
    <source>
        <dbReference type="ARBA" id="ARBA00022989"/>
    </source>
</evidence>
<evidence type="ECO:0000259" key="8">
    <source>
        <dbReference type="PROSITE" id="PS50850"/>
    </source>
</evidence>
<feature type="transmembrane region" description="Helical" evidence="7">
    <location>
        <begin position="145"/>
        <end position="168"/>
    </location>
</feature>
<comment type="subcellular location">
    <subcellularLocation>
        <location evidence="1">Cell membrane</location>
        <topology evidence="1">Multi-pass membrane protein</topology>
    </subcellularLocation>
</comment>
<evidence type="ECO:0000256" key="6">
    <source>
        <dbReference type="SAM" id="MobiDB-lite"/>
    </source>
</evidence>
<dbReference type="Proteomes" id="UP000468735">
    <property type="component" value="Unassembled WGS sequence"/>
</dbReference>
<feature type="transmembrane region" description="Helical" evidence="7">
    <location>
        <begin position="429"/>
        <end position="449"/>
    </location>
</feature>
<evidence type="ECO:0000313" key="9">
    <source>
        <dbReference type="EMBL" id="KAB2349527.1"/>
    </source>
</evidence>
<dbReference type="Pfam" id="PF07690">
    <property type="entry name" value="MFS_1"/>
    <property type="match status" value="1"/>
</dbReference>
<keyword evidence="5 7" id="KW-0472">Membrane</keyword>
<keyword evidence="10" id="KW-1185">Reference proteome</keyword>
<reference evidence="9 10" key="1">
    <citation type="submission" date="2019-09" db="EMBL/GenBank/DDBJ databases">
        <title>Actinomadura physcomitrii sp. nov., a novel actinomycete isolated from moss [Physcomitrium sphaericum (Ludw) Fuernr].</title>
        <authorList>
            <person name="Zhuang X."/>
            <person name="Liu C."/>
        </authorList>
    </citation>
    <scope>NUCLEOTIDE SEQUENCE [LARGE SCALE GENOMIC DNA]</scope>
    <source>
        <strain evidence="9 10">HMC1</strain>
    </source>
</reference>
<dbReference type="SUPFAM" id="SSF103473">
    <property type="entry name" value="MFS general substrate transporter"/>
    <property type="match status" value="1"/>
</dbReference>
<keyword evidence="3 7" id="KW-0812">Transmembrane</keyword>
<dbReference type="InterPro" id="IPR020846">
    <property type="entry name" value="MFS_dom"/>
</dbReference>
<protein>
    <submittedName>
        <fullName evidence="9">MFS transporter</fullName>
    </submittedName>
</protein>
<evidence type="ECO:0000256" key="5">
    <source>
        <dbReference type="ARBA" id="ARBA00023136"/>
    </source>
</evidence>
<feature type="transmembrane region" description="Helical" evidence="7">
    <location>
        <begin position="362"/>
        <end position="382"/>
    </location>
</feature>
<feature type="region of interest" description="Disordered" evidence="6">
    <location>
        <begin position="29"/>
        <end position="73"/>
    </location>
</feature>
<evidence type="ECO:0000313" key="10">
    <source>
        <dbReference type="Proteomes" id="UP000468735"/>
    </source>
</evidence>
<keyword evidence="2" id="KW-1003">Cell membrane</keyword>
<feature type="transmembrane region" description="Helical" evidence="7">
    <location>
        <begin position="113"/>
        <end position="138"/>
    </location>
</feature>
<dbReference type="Gene3D" id="1.20.1250.20">
    <property type="entry name" value="MFS general substrate transporter like domains"/>
    <property type="match status" value="1"/>
</dbReference>
<accession>A0A6H9YQ58</accession>
<feature type="transmembrane region" description="Helical" evidence="7">
    <location>
        <begin position="74"/>
        <end position="93"/>
    </location>
</feature>
<gene>
    <name evidence="9" type="ORF">F8566_12160</name>
</gene>
<dbReference type="EMBL" id="WBMT01000005">
    <property type="protein sequence ID" value="KAB2349527.1"/>
    <property type="molecule type" value="Genomic_DNA"/>
</dbReference>
<feature type="domain" description="Major facilitator superfamily (MFS) profile" evidence="8">
    <location>
        <begin position="79"/>
        <end position="450"/>
    </location>
</feature>
<keyword evidence="4 7" id="KW-1133">Transmembrane helix</keyword>
<dbReference type="GO" id="GO:0022857">
    <property type="term" value="F:transmembrane transporter activity"/>
    <property type="evidence" value="ECO:0007669"/>
    <property type="project" value="InterPro"/>
</dbReference>
<feature type="transmembrane region" description="Helical" evidence="7">
    <location>
        <begin position="231"/>
        <end position="253"/>
    </location>
</feature>
<comment type="caution">
    <text evidence="9">The sequence shown here is derived from an EMBL/GenBank/DDBJ whole genome shotgun (WGS) entry which is preliminary data.</text>
</comment>
<feature type="transmembrane region" description="Helical" evidence="7">
    <location>
        <begin position="203"/>
        <end position="225"/>
    </location>
</feature>
<evidence type="ECO:0000256" key="1">
    <source>
        <dbReference type="ARBA" id="ARBA00004651"/>
    </source>
</evidence>
<feature type="transmembrane region" description="Helical" evidence="7">
    <location>
        <begin position="309"/>
        <end position="331"/>
    </location>
</feature>
<dbReference type="InterPro" id="IPR050189">
    <property type="entry name" value="MFS_Efflux_Transporters"/>
</dbReference>
<dbReference type="PANTHER" id="PTHR43124">
    <property type="entry name" value="PURINE EFFLUX PUMP PBUE"/>
    <property type="match status" value="1"/>
</dbReference>
<dbReference type="InterPro" id="IPR011701">
    <property type="entry name" value="MFS"/>
</dbReference>
<dbReference type="PROSITE" id="PS50850">
    <property type="entry name" value="MFS"/>
    <property type="match status" value="1"/>
</dbReference>
<evidence type="ECO:0000256" key="2">
    <source>
        <dbReference type="ARBA" id="ARBA00022475"/>
    </source>
</evidence>
<feature type="transmembrane region" description="Helical" evidence="7">
    <location>
        <begin position="274"/>
        <end position="297"/>
    </location>
</feature>
<feature type="compositionally biased region" description="Basic and acidic residues" evidence="6">
    <location>
        <begin position="32"/>
        <end position="47"/>
    </location>
</feature>
<feature type="transmembrane region" description="Helical" evidence="7">
    <location>
        <begin position="403"/>
        <end position="423"/>
    </location>
</feature>
<evidence type="ECO:0000256" key="3">
    <source>
        <dbReference type="ARBA" id="ARBA00022692"/>
    </source>
</evidence>
<dbReference type="PANTHER" id="PTHR43124:SF4">
    <property type="entry name" value="SUGAR EFFLUX TRANSPORTER"/>
    <property type="match status" value="1"/>
</dbReference>
<feature type="transmembrane region" description="Helical" evidence="7">
    <location>
        <begin position="174"/>
        <end position="196"/>
    </location>
</feature>
<dbReference type="GO" id="GO:0005886">
    <property type="term" value="C:plasma membrane"/>
    <property type="evidence" value="ECO:0007669"/>
    <property type="project" value="UniProtKB-SubCell"/>
</dbReference>
<proteinExistence type="predicted"/>
<evidence type="ECO:0000256" key="7">
    <source>
        <dbReference type="SAM" id="Phobius"/>
    </source>
</evidence>